<dbReference type="EMBL" id="QGGW01000002">
    <property type="protein sequence ID" value="PWK61404.1"/>
    <property type="molecule type" value="Genomic_DNA"/>
</dbReference>
<organism evidence="1 2">
    <name type="scientific">Roseicyclus mahoneyensis</name>
    <dbReference type="NCBI Taxonomy" id="164332"/>
    <lineage>
        <taxon>Bacteria</taxon>
        <taxon>Pseudomonadati</taxon>
        <taxon>Pseudomonadota</taxon>
        <taxon>Alphaproteobacteria</taxon>
        <taxon>Rhodobacterales</taxon>
        <taxon>Roseobacteraceae</taxon>
        <taxon>Roseicyclus</taxon>
    </lineage>
</organism>
<evidence type="ECO:0000313" key="1">
    <source>
        <dbReference type="EMBL" id="PWK61404.1"/>
    </source>
</evidence>
<reference evidence="1 2" key="1">
    <citation type="submission" date="2018-05" db="EMBL/GenBank/DDBJ databases">
        <title>Genomic Encyclopedia of Type Strains, Phase IV (KMG-IV): sequencing the most valuable type-strain genomes for metagenomic binning, comparative biology and taxonomic classification.</title>
        <authorList>
            <person name="Goeker M."/>
        </authorList>
    </citation>
    <scope>NUCLEOTIDE SEQUENCE [LARGE SCALE GENOMIC DNA]</scope>
    <source>
        <strain evidence="1 2">DSM 16097</strain>
    </source>
</reference>
<dbReference type="AlphaFoldDB" id="A0A316GPI6"/>
<accession>A0A316GPI6</accession>
<evidence type="ECO:0000313" key="2">
    <source>
        <dbReference type="Proteomes" id="UP000245708"/>
    </source>
</evidence>
<proteinExistence type="predicted"/>
<dbReference type="OrthoDB" id="7744027at2"/>
<evidence type="ECO:0008006" key="3">
    <source>
        <dbReference type="Google" id="ProtNLM"/>
    </source>
</evidence>
<sequence length="137" mass="14832">MTTIKGFQRVASAYDATEIRLAVAALEGAGYIAITPGLILNHMAPQRSFAFGPISILVPEADAETARALLRSIQTETMTVLEDAPFGPEEDEDEVDLPADCTLWRKLLDALGFGLAGVSHPRDRLSVDDPPPRMPEE</sequence>
<gene>
    <name evidence="1" type="ORF">C7455_10290</name>
</gene>
<dbReference type="Proteomes" id="UP000245708">
    <property type="component" value="Unassembled WGS sequence"/>
</dbReference>
<protein>
    <recommendedName>
        <fullName evidence="3">Signal transducing protein</fullName>
    </recommendedName>
</protein>
<dbReference type="RefSeq" id="WP_109666334.1">
    <property type="nucleotide sequence ID" value="NZ_QGGW01000002.1"/>
</dbReference>
<keyword evidence="2" id="KW-1185">Reference proteome</keyword>
<name>A0A316GPI6_9RHOB</name>
<comment type="caution">
    <text evidence="1">The sequence shown here is derived from an EMBL/GenBank/DDBJ whole genome shotgun (WGS) entry which is preliminary data.</text>
</comment>